<evidence type="ECO:0000313" key="5">
    <source>
        <dbReference type="Proteomes" id="UP001596002"/>
    </source>
</evidence>
<feature type="signal peptide" evidence="2">
    <location>
        <begin position="1"/>
        <end position="22"/>
    </location>
</feature>
<dbReference type="RefSeq" id="WP_380026261.1">
    <property type="nucleotide sequence ID" value="NZ_JBHSHC010000099.1"/>
</dbReference>
<dbReference type="PROSITE" id="PS51257">
    <property type="entry name" value="PROKAR_LIPOPROTEIN"/>
    <property type="match status" value="1"/>
</dbReference>
<organism evidence="4 5">
    <name type="scientific">Effusibacillus consociatus</name>
    <dbReference type="NCBI Taxonomy" id="1117041"/>
    <lineage>
        <taxon>Bacteria</taxon>
        <taxon>Bacillati</taxon>
        <taxon>Bacillota</taxon>
        <taxon>Bacilli</taxon>
        <taxon>Bacillales</taxon>
        <taxon>Alicyclobacillaceae</taxon>
        <taxon>Effusibacillus</taxon>
    </lineage>
</organism>
<reference evidence="5" key="1">
    <citation type="journal article" date="2019" name="Int. J. Syst. Evol. Microbiol.">
        <title>The Global Catalogue of Microorganisms (GCM) 10K type strain sequencing project: providing services to taxonomists for standard genome sequencing and annotation.</title>
        <authorList>
            <consortium name="The Broad Institute Genomics Platform"/>
            <consortium name="The Broad Institute Genome Sequencing Center for Infectious Disease"/>
            <person name="Wu L."/>
            <person name="Ma J."/>
        </authorList>
    </citation>
    <scope>NUCLEOTIDE SEQUENCE [LARGE SCALE GENOMIC DNA]</scope>
    <source>
        <strain evidence="5">WYCCWR 12678</strain>
    </source>
</reference>
<feature type="chain" id="PRO_5045535017" evidence="2">
    <location>
        <begin position="23"/>
        <end position="498"/>
    </location>
</feature>
<keyword evidence="4" id="KW-0378">Hydrolase</keyword>
<dbReference type="EMBL" id="JBHSHC010000099">
    <property type="protein sequence ID" value="MFC4768306.1"/>
    <property type="molecule type" value="Genomic_DNA"/>
</dbReference>
<evidence type="ECO:0000259" key="3">
    <source>
        <dbReference type="Pfam" id="PF13200"/>
    </source>
</evidence>
<dbReference type="Proteomes" id="UP001596002">
    <property type="component" value="Unassembled WGS sequence"/>
</dbReference>
<feature type="region of interest" description="Disordered" evidence="1">
    <location>
        <begin position="23"/>
        <end position="77"/>
    </location>
</feature>
<comment type="caution">
    <text evidence="4">The sequence shown here is derived from an EMBL/GenBank/DDBJ whole genome shotgun (WGS) entry which is preliminary data.</text>
</comment>
<name>A0ABV9Q280_9BACL</name>
<evidence type="ECO:0000256" key="1">
    <source>
        <dbReference type="SAM" id="MobiDB-lite"/>
    </source>
</evidence>
<evidence type="ECO:0000313" key="4">
    <source>
        <dbReference type="EMBL" id="MFC4768306.1"/>
    </source>
</evidence>
<evidence type="ECO:0000256" key="2">
    <source>
        <dbReference type="SAM" id="SignalP"/>
    </source>
</evidence>
<dbReference type="Gene3D" id="3.20.20.80">
    <property type="entry name" value="Glycosidases"/>
    <property type="match status" value="1"/>
</dbReference>
<keyword evidence="5" id="KW-1185">Reference proteome</keyword>
<proteinExistence type="predicted"/>
<feature type="region of interest" description="Disordered" evidence="1">
    <location>
        <begin position="288"/>
        <end position="309"/>
    </location>
</feature>
<dbReference type="SUPFAM" id="SSF51445">
    <property type="entry name" value="(Trans)glycosidases"/>
    <property type="match status" value="1"/>
</dbReference>
<dbReference type="InterPro" id="IPR017853">
    <property type="entry name" value="GH"/>
</dbReference>
<protein>
    <submittedName>
        <fullName evidence="4">Glycoside hydrolase</fullName>
    </submittedName>
</protein>
<feature type="compositionally biased region" description="Basic and acidic residues" evidence="1">
    <location>
        <begin position="295"/>
        <end position="305"/>
    </location>
</feature>
<feature type="compositionally biased region" description="Polar residues" evidence="1">
    <location>
        <begin position="23"/>
        <end position="33"/>
    </location>
</feature>
<sequence>MKKWTYLLVIPLLAACSTTVITGGSSENATQSEVAAKTETPALQKSEPPTLQQTATPSLQKPEPSEPPQPKISQTSGFTYPDAVRGIYVTAHSAGGERFNSLVDLVDKTDLNTMVIDIKDDWGYITYKINDPKWEDSSRPYIHDPKALLAKLKEHDIYPIARIVVFKDSVFAQAHPEYSFLTQGQIWRNSRGEAFVNPFLPEVWKHNLEIAKKAAEAGFQEIQFDYVRFPEGFETMDNTLQYNMGEYKDRKPTKFAQLEQEYQAAINSYESRKAELKKQQEALQAKVSGYQPKENLSEEQKKELQAAEESLAKASAEFQNHEKTAPKAPQFSEKERLVQLRVDAVTDFVSYARKELEPFGAKVSVDIFGYSATLPEAPGIGQNFVRICENVDVISSMIYPSHWGPGYFNIPKPDLEPYRLVAEYAKAENEKLNGLKNKVTSRPWIQDFTASWLGGGNYKSYGKAEVEAQIRALKDHGINEFLIWNAGNTYTDGVDYTP</sequence>
<dbReference type="Pfam" id="PF13200">
    <property type="entry name" value="DUF4015"/>
    <property type="match status" value="1"/>
</dbReference>
<dbReference type="GO" id="GO:0016787">
    <property type="term" value="F:hydrolase activity"/>
    <property type="evidence" value="ECO:0007669"/>
    <property type="project" value="UniProtKB-KW"/>
</dbReference>
<accession>A0ABV9Q280</accession>
<dbReference type="InterPro" id="IPR025275">
    <property type="entry name" value="DUF4015"/>
</dbReference>
<gene>
    <name evidence="4" type="ORF">ACFO8Q_13210</name>
</gene>
<keyword evidence="2" id="KW-0732">Signal</keyword>
<feature type="compositionally biased region" description="Polar residues" evidence="1">
    <location>
        <begin position="41"/>
        <end position="56"/>
    </location>
</feature>
<feature type="domain" description="DUF4015" evidence="3">
    <location>
        <begin position="86"/>
        <end position="490"/>
    </location>
</feature>